<feature type="signal peptide" evidence="1">
    <location>
        <begin position="1"/>
        <end position="19"/>
    </location>
</feature>
<sequence length="294" mass="32286">MKRKLLVGAGLSAAASTLAGIAAYAAHRLSGPTAALKRETLFAFTPFETGVDWEEVRFNSVDGLQIRAWWLTRPESKRVVIGCHGHRGRKDELLGIGSGLWRAGMNVLIFDFRGRGESDDSICSLAYHEVGDLHGAINYVQDRMPEAQIGVIGYSMGAAVSLLGSADQPAVKAVVADSGFAEMANLVDFALANRRLPPRPLRALADQITAQRYGYRFEAVRPIEALIRYGQRPLLVIHCTGDTVVPVIDAYDLHAAAQGPKELWIVEDMPHCGAYFADRPAYVKRVAEFFERYL</sequence>
<dbReference type="PANTHER" id="PTHR43358">
    <property type="entry name" value="ALPHA/BETA-HYDROLASE"/>
    <property type="match status" value="1"/>
</dbReference>
<evidence type="ECO:0000256" key="1">
    <source>
        <dbReference type="SAM" id="SignalP"/>
    </source>
</evidence>
<dbReference type="EMBL" id="LGKP01000040">
    <property type="protein sequence ID" value="KPL80185.1"/>
    <property type="molecule type" value="Genomic_DNA"/>
</dbReference>
<protein>
    <recommendedName>
        <fullName evidence="2">Serine aminopeptidase S33 domain-containing protein</fullName>
    </recommendedName>
</protein>
<evidence type="ECO:0000259" key="2">
    <source>
        <dbReference type="Pfam" id="PF12146"/>
    </source>
</evidence>
<dbReference type="OrthoDB" id="9776685at2"/>
<feature type="domain" description="Serine aminopeptidase S33" evidence="2">
    <location>
        <begin position="75"/>
        <end position="185"/>
    </location>
</feature>
<evidence type="ECO:0000313" key="4">
    <source>
        <dbReference type="Proteomes" id="UP000050277"/>
    </source>
</evidence>
<keyword evidence="1" id="KW-0732">Signal</keyword>
<dbReference type="InterPro" id="IPR052920">
    <property type="entry name" value="DNA-binding_regulatory"/>
</dbReference>
<dbReference type="Pfam" id="PF12146">
    <property type="entry name" value="Hydrolase_4"/>
    <property type="match status" value="1"/>
</dbReference>
<dbReference type="PATRIC" id="fig|70996.4.peg.4976"/>
<comment type="caution">
    <text evidence="3">The sequence shown here is derived from an EMBL/GenBank/DDBJ whole genome shotgun (WGS) entry which is preliminary data.</text>
</comment>
<organism evidence="3 4">
    <name type="scientific">Herpetosiphon geysericola</name>
    <dbReference type="NCBI Taxonomy" id="70996"/>
    <lineage>
        <taxon>Bacteria</taxon>
        <taxon>Bacillati</taxon>
        <taxon>Chloroflexota</taxon>
        <taxon>Chloroflexia</taxon>
        <taxon>Herpetosiphonales</taxon>
        <taxon>Herpetosiphonaceae</taxon>
        <taxon>Herpetosiphon</taxon>
    </lineage>
</organism>
<gene>
    <name evidence="3" type="ORF">SE18_24285</name>
</gene>
<name>A0A0P6YDU0_9CHLR</name>
<dbReference type="RefSeq" id="WP_054537061.1">
    <property type="nucleotide sequence ID" value="NZ_LGKP01000040.1"/>
</dbReference>
<dbReference type="SUPFAM" id="SSF53474">
    <property type="entry name" value="alpha/beta-Hydrolases"/>
    <property type="match status" value="1"/>
</dbReference>
<dbReference type="Gene3D" id="3.40.50.1820">
    <property type="entry name" value="alpha/beta hydrolase"/>
    <property type="match status" value="1"/>
</dbReference>
<feature type="chain" id="PRO_5006133522" description="Serine aminopeptidase S33 domain-containing protein" evidence="1">
    <location>
        <begin position="20"/>
        <end position="294"/>
    </location>
</feature>
<dbReference type="PANTHER" id="PTHR43358:SF4">
    <property type="entry name" value="ALPHA_BETA HYDROLASE FOLD-1 DOMAIN-CONTAINING PROTEIN"/>
    <property type="match status" value="1"/>
</dbReference>
<dbReference type="InterPro" id="IPR029058">
    <property type="entry name" value="AB_hydrolase_fold"/>
</dbReference>
<reference evidence="3 4" key="1">
    <citation type="submission" date="2015-07" db="EMBL/GenBank/DDBJ databases">
        <title>Whole genome sequence of Herpetosiphon geysericola DSM 7119.</title>
        <authorList>
            <person name="Hemp J."/>
            <person name="Ward L.M."/>
            <person name="Pace L.A."/>
            <person name="Fischer W.W."/>
        </authorList>
    </citation>
    <scope>NUCLEOTIDE SEQUENCE [LARGE SCALE GENOMIC DNA]</scope>
    <source>
        <strain evidence="3 4">DSM 7119</strain>
    </source>
</reference>
<dbReference type="InterPro" id="IPR022742">
    <property type="entry name" value="Hydrolase_4"/>
</dbReference>
<keyword evidence="4" id="KW-1185">Reference proteome</keyword>
<accession>A0A0P6YDU0</accession>
<dbReference type="Proteomes" id="UP000050277">
    <property type="component" value="Unassembled WGS sequence"/>
</dbReference>
<dbReference type="AlphaFoldDB" id="A0A0P6YDU0"/>
<proteinExistence type="predicted"/>
<dbReference type="STRING" id="70996.SE18_24285"/>
<evidence type="ECO:0000313" key="3">
    <source>
        <dbReference type="EMBL" id="KPL80185.1"/>
    </source>
</evidence>